<keyword evidence="2" id="KW-0732">Signal</keyword>
<name>A0A0M3I4T8_ASCLU</name>
<organism evidence="3 4">
    <name type="scientific">Ascaris lumbricoides</name>
    <name type="common">Giant roundworm</name>
    <dbReference type="NCBI Taxonomy" id="6252"/>
    <lineage>
        <taxon>Eukaryota</taxon>
        <taxon>Metazoa</taxon>
        <taxon>Ecdysozoa</taxon>
        <taxon>Nematoda</taxon>
        <taxon>Chromadorea</taxon>
        <taxon>Rhabditida</taxon>
        <taxon>Spirurina</taxon>
        <taxon>Ascaridomorpha</taxon>
        <taxon>Ascaridoidea</taxon>
        <taxon>Ascarididae</taxon>
        <taxon>Ascaris</taxon>
    </lineage>
</organism>
<dbReference type="Proteomes" id="UP000036681">
    <property type="component" value="Unplaced"/>
</dbReference>
<feature type="chain" id="PRO_5005656617" evidence="2">
    <location>
        <begin position="27"/>
        <end position="154"/>
    </location>
</feature>
<sequence length="154" mass="17746">MSFVTLILAFLVAILLYLLLKSSGPAKSTDEKKKTSGRELTTEKKSLEEAERRRAWKKYDVEHSEAANASYHNAPSARTTTSEESEKSEFAVRQTQHSESVLTYDVHPIKAELQRLEPCQTQITYSQDAQTKYDTTIFSDMTDQNRWFNGREFR</sequence>
<evidence type="ECO:0000313" key="3">
    <source>
        <dbReference type="Proteomes" id="UP000036681"/>
    </source>
</evidence>
<keyword evidence="3" id="KW-1185">Reference proteome</keyword>
<dbReference type="AlphaFoldDB" id="A0A0M3I4T8"/>
<reference evidence="4" key="1">
    <citation type="submission" date="2017-02" db="UniProtKB">
        <authorList>
            <consortium name="WormBaseParasite"/>
        </authorList>
    </citation>
    <scope>IDENTIFICATION</scope>
</reference>
<accession>A0A0M3I4T8</accession>
<feature type="compositionally biased region" description="Basic and acidic residues" evidence="1">
    <location>
        <begin position="28"/>
        <end position="51"/>
    </location>
</feature>
<evidence type="ECO:0000256" key="2">
    <source>
        <dbReference type="SAM" id="SignalP"/>
    </source>
</evidence>
<evidence type="ECO:0000256" key="1">
    <source>
        <dbReference type="SAM" id="MobiDB-lite"/>
    </source>
</evidence>
<feature type="region of interest" description="Disordered" evidence="1">
    <location>
        <begin position="67"/>
        <end position="94"/>
    </location>
</feature>
<feature type="signal peptide" evidence="2">
    <location>
        <begin position="1"/>
        <end position="26"/>
    </location>
</feature>
<dbReference type="WBParaSite" id="ALUE_0001185001-mRNA-1">
    <property type="protein sequence ID" value="ALUE_0001185001-mRNA-1"/>
    <property type="gene ID" value="ALUE_0001185001"/>
</dbReference>
<feature type="region of interest" description="Disordered" evidence="1">
    <location>
        <begin position="25"/>
        <end position="51"/>
    </location>
</feature>
<proteinExistence type="predicted"/>
<protein>
    <submittedName>
        <fullName evidence="4">Exported protein</fullName>
    </submittedName>
</protein>
<evidence type="ECO:0000313" key="4">
    <source>
        <dbReference type="WBParaSite" id="ALUE_0001185001-mRNA-1"/>
    </source>
</evidence>